<keyword evidence="2" id="KW-1185">Reference proteome</keyword>
<dbReference type="AlphaFoldDB" id="C7R2T8"/>
<dbReference type="KEGG" id="jde:Jden_0899"/>
<evidence type="ECO:0000313" key="1">
    <source>
        <dbReference type="EMBL" id="ACV08560.1"/>
    </source>
</evidence>
<reference evidence="1 2" key="1">
    <citation type="journal article" date="2009" name="Stand. Genomic Sci.">
        <title>Complete genome sequence of Jonesia denitrificans type strain (Prevot 55134).</title>
        <authorList>
            <person name="Pukall R."/>
            <person name="Gehrich-Schroter G."/>
            <person name="Lapidus A."/>
            <person name="Nolan M."/>
            <person name="Glavina Del Rio T."/>
            <person name="Lucas S."/>
            <person name="Chen F."/>
            <person name="Tice H."/>
            <person name="Pitluck S."/>
            <person name="Cheng J.F."/>
            <person name="Copeland A."/>
            <person name="Saunders E."/>
            <person name="Brettin T."/>
            <person name="Detter J.C."/>
            <person name="Bruce D."/>
            <person name="Goodwin L."/>
            <person name="Pati A."/>
            <person name="Ivanova N."/>
            <person name="Mavromatis K."/>
            <person name="Ovchinnikova G."/>
            <person name="Chen A."/>
            <person name="Palaniappan K."/>
            <person name="Land M."/>
            <person name="Hauser L."/>
            <person name="Chang Y.J."/>
            <person name="Jeffries C.D."/>
            <person name="Chain P."/>
            <person name="Goker M."/>
            <person name="Bristow J."/>
            <person name="Eisen J.A."/>
            <person name="Markowitz V."/>
            <person name="Hugenholtz P."/>
            <person name="Kyrpides N.C."/>
            <person name="Klenk H.P."/>
            <person name="Han C."/>
        </authorList>
    </citation>
    <scope>NUCLEOTIDE SEQUENCE [LARGE SCALE GENOMIC DNA]</scope>
    <source>
        <strain evidence="2">ATCC 14870 / DSM 20603 / BCRC 15368 / CIP 55.134 / JCM 11481 / NBRC 15587 / NCTC 10816 / Prevot 55134</strain>
    </source>
</reference>
<dbReference type="EMBL" id="CP001706">
    <property type="protein sequence ID" value="ACV08560.1"/>
    <property type="molecule type" value="Genomic_DNA"/>
</dbReference>
<proteinExistence type="predicted"/>
<accession>C7R2T8</accession>
<sequence length="76" mass="8285">MRREPRELPSEFSPEDLFDVELNDDVRALLGEESPADRIRSGDIPAALLADLAVSSSAARCVPLPGDQQEKRAHSA</sequence>
<dbReference type="HOGENOM" id="CLU_2649596_0_0_11"/>
<name>C7R2T8_JONDD</name>
<protein>
    <submittedName>
        <fullName evidence="1">Uncharacterized protein</fullName>
    </submittedName>
</protein>
<dbReference type="Proteomes" id="UP000000628">
    <property type="component" value="Chromosome"/>
</dbReference>
<evidence type="ECO:0000313" key="2">
    <source>
        <dbReference type="Proteomes" id="UP000000628"/>
    </source>
</evidence>
<gene>
    <name evidence="1" type="ordered locus">Jden_0899</name>
</gene>
<dbReference type="RefSeq" id="WP_015771188.1">
    <property type="nucleotide sequence ID" value="NC_013174.1"/>
</dbReference>
<organism evidence="1 2">
    <name type="scientific">Jonesia denitrificans (strain ATCC 14870 / DSM 20603 / BCRC 15368 / CIP 55.134 / JCM 11481 / NBRC 15587 / NCTC 10816 / Prevot 55134)</name>
    <name type="common">Listeria denitrificans</name>
    <dbReference type="NCBI Taxonomy" id="471856"/>
    <lineage>
        <taxon>Bacteria</taxon>
        <taxon>Bacillati</taxon>
        <taxon>Actinomycetota</taxon>
        <taxon>Actinomycetes</taxon>
        <taxon>Micrococcales</taxon>
        <taxon>Jonesiaceae</taxon>
        <taxon>Jonesia</taxon>
    </lineage>
</organism>